<dbReference type="InterPro" id="IPR036188">
    <property type="entry name" value="FAD/NAD-bd_sf"/>
</dbReference>
<dbReference type="GO" id="GO:0010181">
    <property type="term" value="F:FMN binding"/>
    <property type="evidence" value="ECO:0007669"/>
    <property type="project" value="InterPro"/>
</dbReference>
<organism evidence="10">
    <name type="scientific">Clostridium scindens (strain JCM 10418 / VPI 12708)</name>
    <dbReference type="NCBI Taxonomy" id="29347"/>
    <lineage>
        <taxon>Bacteria</taxon>
        <taxon>Bacillati</taxon>
        <taxon>Bacillota</taxon>
        <taxon>Clostridia</taxon>
        <taxon>Lachnospirales</taxon>
        <taxon>Lachnospiraceae</taxon>
    </lineage>
</organism>
<evidence type="ECO:0000313" key="10">
    <source>
        <dbReference type="EMBL" id="ACF20978.1"/>
    </source>
</evidence>
<dbReference type="SUPFAM" id="SSF51905">
    <property type="entry name" value="FAD/NAD(P)-binding domain"/>
    <property type="match status" value="1"/>
</dbReference>
<keyword evidence="7" id="KW-0560">Oxidoreductase</keyword>
<dbReference type="InterPro" id="IPR050315">
    <property type="entry name" value="FAD-oxidoreductase_2"/>
</dbReference>
<dbReference type="SUPFAM" id="SSF56425">
    <property type="entry name" value="Succinate dehydrogenase/fumarate reductase flavoprotein, catalytic domain"/>
    <property type="match status" value="1"/>
</dbReference>
<evidence type="ECO:0000256" key="1">
    <source>
        <dbReference type="ARBA" id="ARBA00001917"/>
    </source>
</evidence>
<evidence type="ECO:0000259" key="9">
    <source>
        <dbReference type="SMART" id="SM00900"/>
    </source>
</evidence>
<evidence type="ECO:0000256" key="8">
    <source>
        <dbReference type="ARBA" id="ARBA00049922"/>
    </source>
</evidence>
<feature type="domain" description="FMN-binding" evidence="9">
    <location>
        <begin position="15"/>
        <end position="93"/>
    </location>
</feature>
<dbReference type="Gene3D" id="3.50.50.60">
    <property type="entry name" value="FAD/NAD(P)-binding domain"/>
    <property type="match status" value="1"/>
</dbReference>
<name>B4YST3_CLOSV</name>
<dbReference type="Pfam" id="PF04205">
    <property type="entry name" value="FMN_bind"/>
    <property type="match status" value="1"/>
</dbReference>
<dbReference type="EC" id="1.3.99.33" evidence="3"/>
<dbReference type="GO" id="GO:0033765">
    <property type="term" value="F:steroid dehydrogenase activity, acting on the CH-CH group of donors"/>
    <property type="evidence" value="ECO:0007669"/>
    <property type="project" value="UniProtKB-ARBA"/>
</dbReference>
<dbReference type="EMBL" id="EU675330">
    <property type="protein sequence ID" value="ACF20978.1"/>
    <property type="molecule type" value="Genomic_DNA"/>
</dbReference>
<comment type="catalytic activity">
    <reaction evidence="8">
        <text>dihydrourocanate + A = urocanate + AH2</text>
        <dbReference type="Rhea" id="RHEA:36059"/>
        <dbReference type="ChEBI" id="CHEBI:13193"/>
        <dbReference type="ChEBI" id="CHEBI:17499"/>
        <dbReference type="ChEBI" id="CHEBI:27247"/>
        <dbReference type="ChEBI" id="CHEBI:72991"/>
        <dbReference type="EC" id="1.3.99.33"/>
    </reaction>
</comment>
<sequence length="573" mass="61336">MAHYVPGAYEGIGRGYRGKLIVNVTVTEERIEKIQIVKHKEVRGLAWDLPTSPIEVIPPQIIEYQSLNIPLVNGADLTSAAILDAVAAALKAAGATDEDIEQLRQAPGPEAPEPKDEVRTVDVAVFGAGAGGLAAAIEAKEGGADVILIEKQGITGGSTARSGGKLLGAGTKWQKEQGIYDTKEMCYDYLMEVGNRRGDFMDASKNRYLVEHLNETLDWLGTMGYQVQDVEAIHVSLQPWRVHNSMGGGGQTNGQGGEITTPLTHHYVDKLGGEILYNTALKELLTDENGTVNGAVCEKLDGSKLTVYAKKGVILATGGYSRNKEMCARYPVAHYFSTTPKSNVGEGLIAAEKIGARNFVHPGIQVVYTSLTCGIGINDESGLIVNERGERVVNEWSYQYHVSDALAASGSNCGWYITSGDEPYSGVQYGFKQAVEGTSRDKAADSIEELAAMIKCDPAVLRATFDRYSELVDKGVDEDFGKPSRFLHPINGPKYAALRLHPCVTVTFGGLETDVAARVLDTEGRPIPGLYAAGEVADTGMFGTEYPTCGTSIGGALFYGRIAGRVASGQSML</sequence>
<dbReference type="GO" id="GO:0016020">
    <property type="term" value="C:membrane"/>
    <property type="evidence" value="ECO:0007669"/>
    <property type="project" value="InterPro"/>
</dbReference>
<accession>B4YST3</accession>
<evidence type="ECO:0000256" key="5">
    <source>
        <dbReference type="ARBA" id="ARBA00022630"/>
    </source>
</evidence>
<gene>
    <name evidence="10" type="primary">baiJ</name>
</gene>
<evidence type="ECO:0000256" key="7">
    <source>
        <dbReference type="ARBA" id="ARBA00023002"/>
    </source>
</evidence>
<comment type="cofactor">
    <cofactor evidence="1">
        <name>FMN</name>
        <dbReference type="ChEBI" id="CHEBI:58210"/>
    </cofactor>
</comment>
<dbReference type="PANTHER" id="PTHR43400">
    <property type="entry name" value="FUMARATE REDUCTASE"/>
    <property type="match status" value="1"/>
</dbReference>
<dbReference type="InterPro" id="IPR003953">
    <property type="entry name" value="FAD-dep_OxRdtase_2_FAD-bd"/>
</dbReference>
<dbReference type="GO" id="GO:0008202">
    <property type="term" value="P:steroid metabolic process"/>
    <property type="evidence" value="ECO:0007669"/>
    <property type="project" value="UniProtKB-ARBA"/>
</dbReference>
<dbReference type="PANTHER" id="PTHR43400:SF10">
    <property type="entry name" value="3-OXOSTEROID 1-DEHYDROGENASE"/>
    <property type="match status" value="1"/>
</dbReference>
<evidence type="ECO:0000256" key="2">
    <source>
        <dbReference type="ARBA" id="ARBA00001974"/>
    </source>
</evidence>
<dbReference type="InterPro" id="IPR007329">
    <property type="entry name" value="FMN-bd"/>
</dbReference>
<comment type="cofactor">
    <cofactor evidence="2">
        <name>FAD</name>
        <dbReference type="ChEBI" id="CHEBI:57692"/>
    </cofactor>
</comment>
<evidence type="ECO:0000256" key="6">
    <source>
        <dbReference type="ARBA" id="ARBA00022827"/>
    </source>
</evidence>
<dbReference type="Gene3D" id="3.90.700.10">
    <property type="entry name" value="Succinate dehydrogenase/fumarate reductase flavoprotein, catalytic domain"/>
    <property type="match status" value="1"/>
</dbReference>
<dbReference type="AlphaFoldDB" id="B4YST3"/>
<dbReference type="Gene3D" id="3.90.1010.20">
    <property type="match status" value="1"/>
</dbReference>
<reference evidence="10" key="1">
    <citation type="submission" date="2008-04" db="EMBL/GenBank/DDBJ databases">
        <title>Identification and characterization of novel genes involved in bile acid metabolism in intestinal Clostridia.</title>
        <authorList>
            <person name="Ridlon J.M."/>
            <person name="Kang D."/>
            <person name="Hylemon P.B."/>
        </authorList>
    </citation>
    <scope>NUCLEOTIDE SEQUENCE</scope>
    <source>
        <strain evidence="10">VPI 12708</strain>
    </source>
</reference>
<keyword evidence="6" id="KW-0274">FAD</keyword>
<evidence type="ECO:0000256" key="4">
    <source>
        <dbReference type="ARBA" id="ARBA00015872"/>
    </source>
</evidence>
<keyword evidence="5" id="KW-0285">Flavoprotein</keyword>
<dbReference type="RefSeq" id="WP_025644103.1">
    <property type="nucleotide sequence ID" value="NZ_CANSEQ010000022.1"/>
</dbReference>
<proteinExistence type="predicted"/>
<dbReference type="SMART" id="SM00900">
    <property type="entry name" value="FMN_bind"/>
    <property type="match status" value="1"/>
</dbReference>
<dbReference type="InterPro" id="IPR027477">
    <property type="entry name" value="Succ_DH/fumarate_Rdtase_cat_sf"/>
</dbReference>
<dbReference type="Pfam" id="PF00890">
    <property type="entry name" value="FAD_binding_2"/>
    <property type="match status" value="1"/>
</dbReference>
<protein>
    <recommendedName>
        <fullName evidence="4">Urocanate reductase</fullName>
        <ecNumber evidence="3">1.3.99.33</ecNumber>
    </recommendedName>
</protein>
<evidence type="ECO:0000256" key="3">
    <source>
        <dbReference type="ARBA" id="ARBA00013137"/>
    </source>
</evidence>